<proteinExistence type="predicted"/>
<dbReference type="AlphaFoldDB" id="A0AAV5SLR3"/>
<gene>
    <name evidence="2" type="ORF">PENTCL1PPCAC_5238</name>
</gene>
<dbReference type="EMBL" id="BTSX01000002">
    <property type="protein sequence ID" value="GMS83063.1"/>
    <property type="molecule type" value="Genomic_DNA"/>
</dbReference>
<feature type="region of interest" description="Disordered" evidence="1">
    <location>
        <begin position="97"/>
        <end position="117"/>
    </location>
</feature>
<organism evidence="2 3">
    <name type="scientific">Pristionchus entomophagus</name>
    <dbReference type="NCBI Taxonomy" id="358040"/>
    <lineage>
        <taxon>Eukaryota</taxon>
        <taxon>Metazoa</taxon>
        <taxon>Ecdysozoa</taxon>
        <taxon>Nematoda</taxon>
        <taxon>Chromadorea</taxon>
        <taxon>Rhabditida</taxon>
        <taxon>Rhabditina</taxon>
        <taxon>Diplogasteromorpha</taxon>
        <taxon>Diplogasteroidea</taxon>
        <taxon>Neodiplogasteridae</taxon>
        <taxon>Pristionchus</taxon>
    </lineage>
</organism>
<keyword evidence="3" id="KW-1185">Reference proteome</keyword>
<protein>
    <submittedName>
        <fullName evidence="2">Uncharacterized protein</fullName>
    </submittedName>
</protein>
<feature type="non-terminal residue" evidence="2">
    <location>
        <position position="117"/>
    </location>
</feature>
<reference evidence="2" key="1">
    <citation type="submission" date="2023-10" db="EMBL/GenBank/DDBJ databases">
        <title>Genome assembly of Pristionchus species.</title>
        <authorList>
            <person name="Yoshida K."/>
            <person name="Sommer R.J."/>
        </authorList>
    </citation>
    <scope>NUCLEOTIDE SEQUENCE</scope>
    <source>
        <strain evidence="2">RS0144</strain>
    </source>
</reference>
<feature type="non-terminal residue" evidence="2">
    <location>
        <position position="1"/>
    </location>
</feature>
<sequence length="117" mass="13342">IFQRTCHICSEKTCEYRVTPTIPSERAKFLEKIILSSASEKKLVEMLKKNEDRCYFCLVHIANRQLPTMRVTKSDGPGAKRNDYQMPANTTLTSIYSTVDEDPTEQDSFDEPGLSGF</sequence>
<name>A0AAV5SLR3_9BILA</name>
<accession>A0AAV5SLR3</accession>
<comment type="caution">
    <text evidence="2">The sequence shown here is derived from an EMBL/GenBank/DDBJ whole genome shotgun (WGS) entry which is preliminary data.</text>
</comment>
<evidence type="ECO:0000313" key="3">
    <source>
        <dbReference type="Proteomes" id="UP001432027"/>
    </source>
</evidence>
<dbReference type="Proteomes" id="UP001432027">
    <property type="component" value="Unassembled WGS sequence"/>
</dbReference>
<evidence type="ECO:0000313" key="2">
    <source>
        <dbReference type="EMBL" id="GMS83063.1"/>
    </source>
</evidence>
<feature type="compositionally biased region" description="Acidic residues" evidence="1">
    <location>
        <begin position="99"/>
        <end position="110"/>
    </location>
</feature>
<evidence type="ECO:0000256" key="1">
    <source>
        <dbReference type="SAM" id="MobiDB-lite"/>
    </source>
</evidence>